<evidence type="ECO:0000256" key="5">
    <source>
        <dbReference type="ARBA" id="ARBA00022692"/>
    </source>
</evidence>
<feature type="signal peptide" evidence="13">
    <location>
        <begin position="1"/>
        <end position="21"/>
    </location>
</feature>
<keyword evidence="3" id="KW-0813">Transport</keyword>
<evidence type="ECO:0000256" key="10">
    <source>
        <dbReference type="ARBA" id="ARBA00023303"/>
    </source>
</evidence>
<feature type="domain" description="Neurotransmitter-gated ion-channel transmembrane" evidence="15">
    <location>
        <begin position="232"/>
        <end position="410"/>
    </location>
</feature>
<feature type="domain" description="Neurotransmitter-gated ion-channel ligand-binding" evidence="14">
    <location>
        <begin position="38"/>
        <end position="224"/>
    </location>
</feature>
<dbReference type="PANTHER" id="PTHR18945">
    <property type="entry name" value="NEUROTRANSMITTER GATED ION CHANNEL"/>
    <property type="match status" value="1"/>
</dbReference>
<dbReference type="InterPro" id="IPR036734">
    <property type="entry name" value="Neur_chan_lig-bd_sf"/>
</dbReference>
<keyword evidence="10" id="KW-0407">Ion channel</keyword>
<dbReference type="GO" id="GO:0005230">
    <property type="term" value="F:extracellular ligand-gated monoatomic ion channel activity"/>
    <property type="evidence" value="ECO:0007669"/>
    <property type="project" value="InterPro"/>
</dbReference>
<evidence type="ECO:0000313" key="17">
    <source>
        <dbReference type="Proteomes" id="UP000039865"/>
    </source>
</evidence>
<evidence type="ECO:0000256" key="4">
    <source>
        <dbReference type="ARBA" id="ARBA00022475"/>
    </source>
</evidence>
<dbReference type="InterPro" id="IPR006029">
    <property type="entry name" value="Neurotrans-gated_channel_TM"/>
</dbReference>
<evidence type="ECO:0000256" key="12">
    <source>
        <dbReference type="SAM" id="Phobius"/>
    </source>
</evidence>
<dbReference type="Gene3D" id="1.20.58.390">
    <property type="entry name" value="Neurotransmitter-gated ion-channel transmembrane domain"/>
    <property type="match status" value="1"/>
</dbReference>
<feature type="compositionally biased region" description="Low complexity" evidence="11">
    <location>
        <begin position="514"/>
        <end position="524"/>
    </location>
</feature>
<dbReference type="Gene3D" id="2.70.170.10">
    <property type="entry name" value="Neurotransmitter-gated ion-channel ligand-binding domain"/>
    <property type="match status" value="1"/>
</dbReference>
<evidence type="ECO:0000313" key="16">
    <source>
        <dbReference type="EMBL" id="CDW76532.1"/>
    </source>
</evidence>
<comment type="subcellular location">
    <subcellularLocation>
        <location evidence="2">Cell membrane</location>
    </subcellularLocation>
    <subcellularLocation>
        <location evidence="1">Membrane</location>
        <topology evidence="1">Multi-pass membrane protein</topology>
    </subcellularLocation>
</comment>
<dbReference type="InterPro" id="IPR036719">
    <property type="entry name" value="Neuro-gated_channel_TM_sf"/>
</dbReference>
<keyword evidence="7 12" id="KW-1133">Transmembrane helix</keyword>
<sequence>MKAWWLIQISLLFYLNKQVLCDLDPVPKVVRAILKAGNYNKNELPFTNKVNEILRWYDPRLNYSKYSNLTEISNYHKDHWIDLQTSNDLIWKPEHSYFNQINVEVESEQFYLYYTGLIDWVRKITLTYKCTFDFTLFPNDFQVCNVQPFMDKFNNTQVNFRPYQVDNPLQVNHFNPLVTTSTMPTNYFSFDIKLEFNGSLELRNELDHSVNAALTYSLVMKRNPYFYMVYYIVPSVILVIISYCSFWINKDSVTARCFLAIQTVLITINFQNDIYAMLPPIDYPAWLESYFTGVLIFNCFAMVEYAVVNFCTSNYKVLQQQIDNAVNNISANLSKFKKKLIKNLESKRLRESIISQQNRNSVISPSNRVQTAELKTEQVEPLNTENGLLHQQTTIPEKSPLSFFQMKSKDALGGQLNKNNHNATSSNAGLMANTKSKILANTPAFQKNDPDELLDGENIDNLIDQEFNIEDENRDPSRRNSDDFIQKRGSKKIFGNQIENFEHEPATDKKMLSPENNQQEEQPPLQVKLTNRQMEADEEEKEQELYYFHLSQHIEELERASLQGNSNLAKFLLAFNNFKLFAVKHWSKIDIDLDQKTRKQILDVFTIENSIAFQIYKFISESMDNFFRFGYIASFILYLSIRLSVLFDLEWLLGASIAVFCLSFFIYIILIINSTMYENEWSFKYTFYHFVKFRCIFPQRKQNFIKKEDQKEIDQKNKKNKKQ</sequence>
<dbReference type="GO" id="GO:0004888">
    <property type="term" value="F:transmembrane signaling receptor activity"/>
    <property type="evidence" value="ECO:0007669"/>
    <property type="project" value="InterPro"/>
</dbReference>
<dbReference type="InParanoid" id="A0A078A304"/>
<dbReference type="Proteomes" id="UP000039865">
    <property type="component" value="Unassembled WGS sequence"/>
</dbReference>
<feature type="transmembrane region" description="Helical" evidence="12">
    <location>
        <begin position="290"/>
        <end position="311"/>
    </location>
</feature>
<evidence type="ECO:0000256" key="3">
    <source>
        <dbReference type="ARBA" id="ARBA00022448"/>
    </source>
</evidence>
<dbReference type="Pfam" id="PF02932">
    <property type="entry name" value="Neur_chan_memb"/>
    <property type="match status" value="1"/>
</dbReference>
<dbReference type="InterPro" id="IPR018000">
    <property type="entry name" value="Neurotransmitter_ion_chnl_CS"/>
</dbReference>
<dbReference type="InterPro" id="IPR006028">
    <property type="entry name" value="GABAA/Glycine_rcpt"/>
</dbReference>
<dbReference type="AlphaFoldDB" id="A0A078A304"/>
<feature type="transmembrane region" description="Helical" evidence="12">
    <location>
        <begin position="651"/>
        <end position="672"/>
    </location>
</feature>
<dbReference type="PROSITE" id="PS00236">
    <property type="entry name" value="NEUROTR_ION_CHANNEL"/>
    <property type="match status" value="1"/>
</dbReference>
<keyword evidence="16" id="KW-0675">Receptor</keyword>
<proteinExistence type="predicted"/>
<evidence type="ECO:0000256" key="11">
    <source>
        <dbReference type="SAM" id="MobiDB-lite"/>
    </source>
</evidence>
<keyword evidence="17" id="KW-1185">Reference proteome</keyword>
<evidence type="ECO:0000256" key="9">
    <source>
        <dbReference type="ARBA" id="ARBA00023136"/>
    </source>
</evidence>
<keyword evidence="4" id="KW-1003">Cell membrane</keyword>
<evidence type="ECO:0000256" key="8">
    <source>
        <dbReference type="ARBA" id="ARBA00023065"/>
    </source>
</evidence>
<keyword evidence="5 12" id="KW-0812">Transmembrane</keyword>
<feature type="transmembrane region" description="Helical" evidence="12">
    <location>
        <begin position="626"/>
        <end position="645"/>
    </location>
</feature>
<name>A0A078A304_STYLE</name>
<dbReference type="CDD" id="cd19049">
    <property type="entry name" value="LGIC_TM_anion"/>
    <property type="match status" value="1"/>
</dbReference>
<evidence type="ECO:0000259" key="14">
    <source>
        <dbReference type="Pfam" id="PF02931"/>
    </source>
</evidence>
<feature type="transmembrane region" description="Helical" evidence="12">
    <location>
        <begin position="253"/>
        <end position="270"/>
    </location>
</feature>
<evidence type="ECO:0000256" key="6">
    <source>
        <dbReference type="ARBA" id="ARBA00022729"/>
    </source>
</evidence>
<dbReference type="Pfam" id="PF02931">
    <property type="entry name" value="Neur_chan_LBD"/>
    <property type="match status" value="1"/>
</dbReference>
<keyword evidence="9 12" id="KW-0472">Membrane</keyword>
<feature type="transmembrane region" description="Helical" evidence="12">
    <location>
        <begin position="225"/>
        <end position="246"/>
    </location>
</feature>
<accession>A0A078A304</accession>
<dbReference type="PRINTS" id="PR00253">
    <property type="entry name" value="GABAARECEPTR"/>
</dbReference>
<feature type="region of interest" description="Disordered" evidence="11">
    <location>
        <begin position="506"/>
        <end position="526"/>
    </location>
</feature>
<dbReference type="SUPFAM" id="SSF90112">
    <property type="entry name" value="Neurotransmitter-gated ion-channel transmembrane pore"/>
    <property type="match status" value="1"/>
</dbReference>
<dbReference type="InterPro" id="IPR006201">
    <property type="entry name" value="Neur_channel"/>
</dbReference>
<dbReference type="OrthoDB" id="407674at2759"/>
<evidence type="ECO:0000256" key="7">
    <source>
        <dbReference type="ARBA" id="ARBA00022989"/>
    </source>
</evidence>
<evidence type="ECO:0000256" key="2">
    <source>
        <dbReference type="ARBA" id="ARBA00004236"/>
    </source>
</evidence>
<protein>
    <submittedName>
        <fullName evidence="16">Glycine receptor subunit alpha-3 isoform 1</fullName>
    </submittedName>
</protein>
<reference evidence="16 17" key="1">
    <citation type="submission" date="2014-06" db="EMBL/GenBank/DDBJ databases">
        <authorList>
            <person name="Swart Estienne"/>
        </authorList>
    </citation>
    <scope>NUCLEOTIDE SEQUENCE [LARGE SCALE GENOMIC DNA]</scope>
    <source>
        <strain evidence="16 17">130c</strain>
    </source>
</reference>
<feature type="chain" id="PRO_5001729229" evidence="13">
    <location>
        <begin position="22"/>
        <end position="723"/>
    </location>
</feature>
<keyword evidence="6 13" id="KW-0732">Signal</keyword>
<evidence type="ECO:0000259" key="15">
    <source>
        <dbReference type="Pfam" id="PF02932"/>
    </source>
</evidence>
<dbReference type="SUPFAM" id="SSF63712">
    <property type="entry name" value="Nicotinic receptor ligand binding domain-like"/>
    <property type="match status" value="1"/>
</dbReference>
<dbReference type="EMBL" id="CCKQ01005332">
    <property type="protein sequence ID" value="CDW76532.1"/>
    <property type="molecule type" value="Genomic_DNA"/>
</dbReference>
<organism evidence="16 17">
    <name type="scientific">Stylonychia lemnae</name>
    <name type="common">Ciliate</name>
    <dbReference type="NCBI Taxonomy" id="5949"/>
    <lineage>
        <taxon>Eukaryota</taxon>
        <taxon>Sar</taxon>
        <taxon>Alveolata</taxon>
        <taxon>Ciliophora</taxon>
        <taxon>Intramacronucleata</taxon>
        <taxon>Spirotrichea</taxon>
        <taxon>Stichotrichia</taxon>
        <taxon>Sporadotrichida</taxon>
        <taxon>Oxytrichidae</taxon>
        <taxon>Stylonychinae</taxon>
        <taxon>Stylonychia</taxon>
    </lineage>
</organism>
<dbReference type="InterPro" id="IPR038050">
    <property type="entry name" value="Neuro_actylchol_rec"/>
</dbReference>
<dbReference type="InterPro" id="IPR006202">
    <property type="entry name" value="Neur_chan_lig-bd"/>
</dbReference>
<evidence type="ECO:0000256" key="1">
    <source>
        <dbReference type="ARBA" id="ARBA00004141"/>
    </source>
</evidence>
<evidence type="ECO:0000256" key="13">
    <source>
        <dbReference type="SAM" id="SignalP"/>
    </source>
</evidence>
<dbReference type="GO" id="GO:0005886">
    <property type="term" value="C:plasma membrane"/>
    <property type="evidence" value="ECO:0007669"/>
    <property type="project" value="UniProtKB-SubCell"/>
</dbReference>
<gene>
    <name evidence="16" type="primary">Contig563.g618</name>
    <name evidence="16" type="ORF">STYLEM_5501</name>
</gene>
<keyword evidence="8" id="KW-0406">Ion transport</keyword>